<proteinExistence type="inferred from homology"/>
<dbReference type="GO" id="GO:0008449">
    <property type="term" value="F:N-acetylglucosamine-6-sulfatase activity"/>
    <property type="evidence" value="ECO:0007669"/>
    <property type="project" value="TreeGrafter"/>
</dbReference>
<dbReference type="eggNOG" id="KOG3731">
    <property type="taxonomic scope" value="Eukaryota"/>
</dbReference>
<dbReference type="RefSeq" id="XP_005762545.1">
    <property type="nucleotide sequence ID" value="XM_005762488.1"/>
</dbReference>
<name>A0A0D3IFT1_EMIH1</name>
<dbReference type="InterPro" id="IPR017850">
    <property type="entry name" value="Alkaline_phosphatase_core_sf"/>
</dbReference>
<dbReference type="GeneID" id="17256268"/>
<reference evidence="4" key="1">
    <citation type="journal article" date="2013" name="Nature">
        <title>Pan genome of the phytoplankton Emiliania underpins its global distribution.</title>
        <authorList>
            <person name="Read B.A."/>
            <person name="Kegel J."/>
            <person name="Klute M.J."/>
            <person name="Kuo A."/>
            <person name="Lefebvre S.C."/>
            <person name="Maumus F."/>
            <person name="Mayer C."/>
            <person name="Miller J."/>
            <person name="Monier A."/>
            <person name="Salamov A."/>
            <person name="Young J."/>
            <person name="Aguilar M."/>
            <person name="Claverie J.M."/>
            <person name="Frickenhaus S."/>
            <person name="Gonzalez K."/>
            <person name="Herman E.K."/>
            <person name="Lin Y.C."/>
            <person name="Napier J."/>
            <person name="Ogata H."/>
            <person name="Sarno A.F."/>
            <person name="Shmutz J."/>
            <person name="Schroeder D."/>
            <person name="de Vargas C."/>
            <person name="Verret F."/>
            <person name="von Dassow P."/>
            <person name="Valentin K."/>
            <person name="Van de Peer Y."/>
            <person name="Wheeler G."/>
            <person name="Dacks J.B."/>
            <person name="Delwiche C.F."/>
            <person name="Dyhrman S.T."/>
            <person name="Glockner G."/>
            <person name="John U."/>
            <person name="Richards T."/>
            <person name="Worden A.Z."/>
            <person name="Zhang X."/>
            <person name="Grigoriev I.V."/>
            <person name="Allen A.E."/>
            <person name="Bidle K."/>
            <person name="Borodovsky M."/>
            <person name="Bowler C."/>
            <person name="Brownlee C."/>
            <person name="Cock J.M."/>
            <person name="Elias M."/>
            <person name="Gladyshev V.N."/>
            <person name="Groth M."/>
            <person name="Guda C."/>
            <person name="Hadaegh A."/>
            <person name="Iglesias-Rodriguez M.D."/>
            <person name="Jenkins J."/>
            <person name="Jones B.M."/>
            <person name="Lawson T."/>
            <person name="Leese F."/>
            <person name="Lindquist E."/>
            <person name="Lobanov A."/>
            <person name="Lomsadze A."/>
            <person name="Malik S.B."/>
            <person name="Marsh M.E."/>
            <person name="Mackinder L."/>
            <person name="Mock T."/>
            <person name="Mueller-Roeber B."/>
            <person name="Pagarete A."/>
            <person name="Parker M."/>
            <person name="Probert I."/>
            <person name="Quesneville H."/>
            <person name="Raines C."/>
            <person name="Rensing S.A."/>
            <person name="Riano-Pachon D.M."/>
            <person name="Richier S."/>
            <person name="Rokitta S."/>
            <person name="Shiraiwa Y."/>
            <person name="Soanes D.M."/>
            <person name="van der Giezen M."/>
            <person name="Wahlund T.M."/>
            <person name="Williams B."/>
            <person name="Wilson W."/>
            <person name="Wolfe G."/>
            <person name="Wurch L.L."/>
        </authorList>
    </citation>
    <scope>NUCLEOTIDE SEQUENCE</scope>
</reference>
<dbReference type="HOGENOM" id="CLU_2519501_0_0_1"/>
<sequence>MAMPVTSIAAVTKELTARGGSGASATLASPSVVLLLTDDQDVLLSDAARWQPVLHRRVVQAGATFARAFANSPVCCPSRSSLLTG</sequence>
<dbReference type="InterPro" id="IPR024607">
    <property type="entry name" value="Sulfatase_CS"/>
</dbReference>
<dbReference type="STRING" id="2903.R1DH58"/>
<evidence type="ECO:0000313" key="3">
    <source>
        <dbReference type="EnsemblProtists" id="EOD10116"/>
    </source>
</evidence>
<dbReference type="EnsemblProtists" id="EOD10116">
    <property type="protein sequence ID" value="EOD10116"/>
    <property type="gene ID" value="EMIHUDRAFT_257834"/>
</dbReference>
<evidence type="ECO:0000256" key="1">
    <source>
        <dbReference type="ARBA" id="ARBA00008779"/>
    </source>
</evidence>
<organism evidence="3 4">
    <name type="scientific">Emiliania huxleyi (strain CCMP1516)</name>
    <dbReference type="NCBI Taxonomy" id="280463"/>
    <lineage>
        <taxon>Eukaryota</taxon>
        <taxon>Haptista</taxon>
        <taxon>Haptophyta</taxon>
        <taxon>Prymnesiophyceae</taxon>
        <taxon>Isochrysidales</taxon>
        <taxon>Noelaerhabdaceae</taxon>
        <taxon>Emiliania</taxon>
    </lineage>
</organism>
<dbReference type="PaxDb" id="2903-EOD10116"/>
<evidence type="ECO:0000256" key="2">
    <source>
        <dbReference type="ARBA" id="ARBA00022801"/>
    </source>
</evidence>
<evidence type="ECO:0008006" key="5">
    <source>
        <dbReference type="Google" id="ProtNLM"/>
    </source>
</evidence>
<keyword evidence="4" id="KW-1185">Reference proteome</keyword>
<dbReference type="PROSITE" id="PS00523">
    <property type="entry name" value="SULFATASE_1"/>
    <property type="match status" value="1"/>
</dbReference>
<accession>A0A0D3IFT1</accession>
<dbReference type="Proteomes" id="UP000013827">
    <property type="component" value="Unassembled WGS sequence"/>
</dbReference>
<dbReference type="SUPFAM" id="SSF53649">
    <property type="entry name" value="Alkaline phosphatase-like"/>
    <property type="match status" value="1"/>
</dbReference>
<dbReference type="GO" id="GO:0005539">
    <property type="term" value="F:glycosaminoglycan binding"/>
    <property type="evidence" value="ECO:0007669"/>
    <property type="project" value="TreeGrafter"/>
</dbReference>
<comment type="similarity">
    <text evidence="1">Belongs to the sulfatase family.</text>
</comment>
<dbReference type="PANTHER" id="PTHR43108">
    <property type="entry name" value="N-ACETYLGLUCOSAMINE-6-SULFATASE FAMILY MEMBER"/>
    <property type="match status" value="1"/>
</dbReference>
<reference evidence="3" key="2">
    <citation type="submission" date="2024-10" db="UniProtKB">
        <authorList>
            <consortium name="EnsemblProtists"/>
        </authorList>
    </citation>
    <scope>IDENTIFICATION</scope>
</reference>
<evidence type="ECO:0000313" key="4">
    <source>
        <dbReference type="Proteomes" id="UP000013827"/>
    </source>
</evidence>
<dbReference type="AlphaFoldDB" id="A0A0D3IFT1"/>
<keyword evidence="2" id="KW-0378">Hydrolase</keyword>
<dbReference type="PANTHER" id="PTHR43108:SF8">
    <property type="entry name" value="SD21168P"/>
    <property type="match status" value="1"/>
</dbReference>
<dbReference type="Gene3D" id="3.40.720.10">
    <property type="entry name" value="Alkaline Phosphatase, subunit A"/>
    <property type="match status" value="1"/>
</dbReference>
<protein>
    <recommendedName>
        <fullName evidence="5">Sulfatase N-terminal domain-containing protein</fullName>
    </recommendedName>
</protein>
<dbReference type="KEGG" id="ehx:EMIHUDRAFT_257834"/>